<organism evidence="3 4">
    <name type="scientific">Baudoinia panamericana (strain UAMH 10762)</name>
    <name type="common">Angels' share fungus</name>
    <name type="synonym">Baudoinia compniacensis (strain UAMH 10762)</name>
    <dbReference type="NCBI Taxonomy" id="717646"/>
    <lineage>
        <taxon>Eukaryota</taxon>
        <taxon>Fungi</taxon>
        <taxon>Dikarya</taxon>
        <taxon>Ascomycota</taxon>
        <taxon>Pezizomycotina</taxon>
        <taxon>Dothideomycetes</taxon>
        <taxon>Dothideomycetidae</taxon>
        <taxon>Mycosphaerellales</taxon>
        <taxon>Teratosphaeriaceae</taxon>
        <taxon>Baudoinia</taxon>
    </lineage>
</organism>
<evidence type="ECO:0000313" key="4">
    <source>
        <dbReference type="Proteomes" id="UP000011761"/>
    </source>
</evidence>
<evidence type="ECO:0000256" key="1">
    <source>
        <dbReference type="SAM" id="MobiDB-lite"/>
    </source>
</evidence>
<sequence>MYLQRTIVCPNLGDQSGLTQGLRLFYLFLLLPSVILGVERKLTSNLLDPTCPDPTILHFRSLSAPNGGHDSALPPDTSGRPPHSSHESCWPYVTTPAPAIIRPAQLPYVLAPYSPHLTRVRLGILTLWASQNVEATVRRLDDPTLALGILLHSHFPHRPSCTVSSARTATRLLHHSAARALPFVSAFFRHRSGLLQFAWLGRT</sequence>
<dbReference type="Proteomes" id="UP000011761">
    <property type="component" value="Unassembled WGS sequence"/>
</dbReference>
<keyword evidence="2" id="KW-0812">Transmembrane</keyword>
<dbReference type="EMBL" id="KB445562">
    <property type="protein sequence ID" value="EMC92198.1"/>
    <property type="molecule type" value="Genomic_DNA"/>
</dbReference>
<dbReference type="AlphaFoldDB" id="M2MLD7"/>
<name>M2MLD7_BAUPA</name>
<feature type="region of interest" description="Disordered" evidence="1">
    <location>
        <begin position="68"/>
        <end position="87"/>
    </location>
</feature>
<dbReference type="KEGG" id="bcom:BAUCODRAFT_281550"/>
<keyword evidence="2" id="KW-1133">Transmembrane helix</keyword>
<accession>M2MLD7</accession>
<reference evidence="3 4" key="1">
    <citation type="journal article" date="2012" name="PLoS Pathog.">
        <title>Diverse lifestyles and strategies of plant pathogenesis encoded in the genomes of eighteen Dothideomycetes fungi.</title>
        <authorList>
            <person name="Ohm R.A."/>
            <person name="Feau N."/>
            <person name="Henrissat B."/>
            <person name="Schoch C.L."/>
            <person name="Horwitz B.A."/>
            <person name="Barry K.W."/>
            <person name="Condon B.J."/>
            <person name="Copeland A.C."/>
            <person name="Dhillon B."/>
            <person name="Glaser F."/>
            <person name="Hesse C.N."/>
            <person name="Kosti I."/>
            <person name="LaButti K."/>
            <person name="Lindquist E.A."/>
            <person name="Lucas S."/>
            <person name="Salamov A.A."/>
            <person name="Bradshaw R.E."/>
            <person name="Ciuffetti L."/>
            <person name="Hamelin R.C."/>
            <person name="Kema G.H.J."/>
            <person name="Lawrence C."/>
            <person name="Scott J.A."/>
            <person name="Spatafora J.W."/>
            <person name="Turgeon B.G."/>
            <person name="de Wit P.J.G.M."/>
            <person name="Zhong S."/>
            <person name="Goodwin S.B."/>
            <person name="Grigoriev I.V."/>
        </authorList>
    </citation>
    <scope>NUCLEOTIDE SEQUENCE [LARGE SCALE GENOMIC DNA]</scope>
    <source>
        <strain evidence="3 4">UAMH 10762</strain>
    </source>
</reference>
<keyword evidence="4" id="KW-1185">Reference proteome</keyword>
<gene>
    <name evidence="3" type="ORF">BAUCODRAFT_281550</name>
</gene>
<proteinExistence type="predicted"/>
<dbReference type="HOGENOM" id="CLU_1348698_0_0_1"/>
<evidence type="ECO:0000256" key="2">
    <source>
        <dbReference type="SAM" id="Phobius"/>
    </source>
</evidence>
<feature type="transmembrane region" description="Helical" evidence="2">
    <location>
        <begin position="20"/>
        <end position="38"/>
    </location>
</feature>
<dbReference type="RefSeq" id="XP_007680652.1">
    <property type="nucleotide sequence ID" value="XM_007682462.1"/>
</dbReference>
<protein>
    <submittedName>
        <fullName evidence="3">Uncharacterized protein</fullName>
    </submittedName>
</protein>
<evidence type="ECO:0000313" key="3">
    <source>
        <dbReference type="EMBL" id="EMC92198.1"/>
    </source>
</evidence>
<keyword evidence="2" id="KW-0472">Membrane</keyword>
<dbReference type="GeneID" id="19110675"/>